<dbReference type="Proteomes" id="UP000006222">
    <property type="component" value="Unassembled WGS sequence"/>
</dbReference>
<dbReference type="InterPro" id="IPR011048">
    <property type="entry name" value="Haem_d1_sf"/>
</dbReference>
<dbReference type="InterPro" id="IPR007131">
    <property type="entry name" value="SHD1"/>
</dbReference>
<feature type="region of interest" description="Disordered" evidence="1">
    <location>
        <begin position="145"/>
        <end position="171"/>
    </location>
</feature>
<evidence type="ECO:0000256" key="1">
    <source>
        <dbReference type="SAM" id="MobiDB-lite"/>
    </source>
</evidence>
<reference evidence="3 4" key="1">
    <citation type="journal article" date="2013" name="Mar. Genomics">
        <title>Expression of sulfatases in Rhodopirellula baltica and the diversity of sulfatases in the genus Rhodopirellula.</title>
        <authorList>
            <person name="Wegner C.E."/>
            <person name="Richter-Heitmann T."/>
            <person name="Klindworth A."/>
            <person name="Klockow C."/>
            <person name="Richter M."/>
            <person name="Achstetter T."/>
            <person name="Glockner F.O."/>
            <person name="Harder J."/>
        </authorList>
    </citation>
    <scope>NUCLEOTIDE SEQUENCE [LARGE SCALE GENOMIC DNA]</scope>
    <source>
        <strain evidence="3 4">WH47</strain>
    </source>
</reference>
<feature type="domain" description="SLA1 homology" evidence="2">
    <location>
        <begin position="85"/>
        <end position="138"/>
    </location>
</feature>
<dbReference type="AlphaFoldDB" id="F2AW60"/>
<protein>
    <submittedName>
        <fullName evidence="3">Secreted protein</fullName>
    </submittedName>
</protein>
<dbReference type="GO" id="GO:0043130">
    <property type="term" value="F:ubiquitin binding"/>
    <property type="evidence" value="ECO:0007669"/>
    <property type="project" value="InterPro"/>
</dbReference>
<evidence type="ECO:0000313" key="4">
    <source>
        <dbReference type="Proteomes" id="UP000006222"/>
    </source>
</evidence>
<name>F2AW60_RHOBT</name>
<accession>F2AW60</accession>
<dbReference type="Pfam" id="PF03983">
    <property type="entry name" value="SHD1"/>
    <property type="match status" value="1"/>
</dbReference>
<dbReference type="EMBL" id="AFAR01000197">
    <property type="protein sequence ID" value="EGF26042.1"/>
    <property type="molecule type" value="Genomic_DNA"/>
</dbReference>
<dbReference type="PATRIC" id="fig|991778.3.peg.4205"/>
<dbReference type="GO" id="GO:0008092">
    <property type="term" value="F:cytoskeletal protein binding"/>
    <property type="evidence" value="ECO:0007669"/>
    <property type="project" value="InterPro"/>
</dbReference>
<sequence>MKSMIFRILLTLVVVGILDLSVVFAADKFRAGESVAFLYEKQWIVGTIVQVERGRAMVSAELDGEATQGVFALSALRRPPWTVGSRFWSDESGKFRVNASVVDVSDDALQLLKQDGDKIAVPISRLSKNDQVFAAKLVSAKQAYEASQPVGTTGAEAMASEEKPPSRGNTALSTLIPLNERAKNSIDLDQEPSQRQKLFRPRSSLLKAPSDIEPAPLNIGEPLLADFPQATVRYNGYRDEKIDRLHPVGGENAWLLAQVTRPAKGVKPKALRWISLRSGKTSAPLLLAEGEHVACVEPRSGRFLTRSVAPNEDENEHYQWRVYAGGREGEPAQLQTELRLSFTYSYNGIALPSFLPGNRLLLQGGRDLKVVDLGTGEIVWAMDYVFVSHSHCLAQLSPDRRYLLFYLHHDAPVKRMVVDLQTFELVHCSSIPNRTFEAFTPDGKHLVSMQDKQLSWLNTETWQSTRTEVIPGKWAGKGTAFHVLDDRYLIDREGHLLDLQSNEIVDKVVNEGVAANARMPPKDAWVGSHLFSSDSSGSTKVIASLNVPSGG</sequence>
<gene>
    <name evidence="3" type="ORF">RBWH47_05884</name>
</gene>
<evidence type="ECO:0000259" key="2">
    <source>
        <dbReference type="Pfam" id="PF03983"/>
    </source>
</evidence>
<organism evidence="3 4">
    <name type="scientific">Rhodopirellula baltica WH47</name>
    <dbReference type="NCBI Taxonomy" id="991778"/>
    <lineage>
        <taxon>Bacteria</taxon>
        <taxon>Pseudomonadati</taxon>
        <taxon>Planctomycetota</taxon>
        <taxon>Planctomycetia</taxon>
        <taxon>Pirellulales</taxon>
        <taxon>Pirellulaceae</taxon>
        <taxon>Rhodopirellula</taxon>
    </lineage>
</organism>
<evidence type="ECO:0000313" key="3">
    <source>
        <dbReference type="EMBL" id="EGF26042.1"/>
    </source>
</evidence>
<dbReference type="GO" id="GO:0042802">
    <property type="term" value="F:identical protein binding"/>
    <property type="evidence" value="ECO:0007669"/>
    <property type="project" value="InterPro"/>
</dbReference>
<comment type="caution">
    <text evidence="3">The sequence shown here is derived from an EMBL/GenBank/DDBJ whole genome shotgun (WGS) entry which is preliminary data.</text>
</comment>
<proteinExistence type="predicted"/>
<dbReference type="GO" id="GO:0030674">
    <property type="term" value="F:protein-macromolecule adaptor activity"/>
    <property type="evidence" value="ECO:0007669"/>
    <property type="project" value="InterPro"/>
</dbReference>
<dbReference type="Gene3D" id="2.30.30.700">
    <property type="entry name" value="SLA1 homology domain 1"/>
    <property type="match status" value="1"/>
</dbReference>
<dbReference type="SUPFAM" id="SSF51004">
    <property type="entry name" value="C-terminal (heme d1) domain of cytochrome cd1-nitrite reductase"/>
    <property type="match status" value="1"/>
</dbReference>